<dbReference type="Pfam" id="PF00534">
    <property type="entry name" value="Glycos_transf_1"/>
    <property type="match status" value="1"/>
</dbReference>
<gene>
    <name evidence="3" type="ordered locus">Csal_0013</name>
</gene>
<dbReference type="eggNOG" id="COG0438">
    <property type="taxonomic scope" value="Bacteria"/>
</dbReference>
<evidence type="ECO:0000313" key="3">
    <source>
        <dbReference type="EMBL" id="ABE57378.1"/>
    </source>
</evidence>
<organism evidence="3 4">
    <name type="scientific">Chromohalobacter israelensis (strain ATCC BAA-138 / DSM 3043 / CIP 106854 / NCIMB 13768 / 1H11)</name>
    <name type="common">Chromohalobacter salexigens</name>
    <dbReference type="NCBI Taxonomy" id="290398"/>
    <lineage>
        <taxon>Bacteria</taxon>
        <taxon>Pseudomonadati</taxon>
        <taxon>Pseudomonadota</taxon>
        <taxon>Gammaproteobacteria</taxon>
        <taxon>Oceanospirillales</taxon>
        <taxon>Halomonadaceae</taxon>
        <taxon>Chromohalobacter</taxon>
    </lineage>
</organism>
<dbReference type="STRING" id="290398.Csal_0013"/>
<dbReference type="SUPFAM" id="SSF53756">
    <property type="entry name" value="UDP-Glycosyltransferase/glycogen phosphorylase"/>
    <property type="match status" value="1"/>
</dbReference>
<dbReference type="InterPro" id="IPR001296">
    <property type="entry name" value="Glyco_trans_1"/>
</dbReference>
<dbReference type="InterPro" id="IPR028098">
    <property type="entry name" value="Glyco_trans_4-like_N"/>
</dbReference>
<evidence type="ECO:0000313" key="4">
    <source>
        <dbReference type="Proteomes" id="UP000000239"/>
    </source>
</evidence>
<name>Q1R1N0_CHRI1</name>
<dbReference type="AlphaFoldDB" id="Q1R1N0"/>
<dbReference type="CAZy" id="GT4">
    <property type="family name" value="Glycosyltransferase Family 4"/>
</dbReference>
<proteinExistence type="predicted"/>
<protein>
    <submittedName>
        <fullName evidence="3">Glycosyl transferase, group 1</fullName>
    </submittedName>
</protein>
<sequence>MSRPLSEELALQHKVLHICLSRGWGGLEMYPVRIIPELVRQGWRAYVLTLEGTRLAQALADSKAVEVRSVRSPSRALWQLPALVRWLRRRGIGVVHCHKSSDLRLGALLKCLCPELRLIFTDHMGVTRPKHDPYHRWVYRRVNRVLSISEATLARNRKAFPLPASRITPLYLGVDTARFTPRLEAAERQTLRDDLGIPREAVAIALPGRLTPGKGQQVLLDAFMRLVDAGDRQSHLVLIGGLEAGEGGNSTFIASLRQQVTERGLQDRVTFTGFRRDLARLFEVLDIVCVPSRNEAFGLTVIEAMAAGKAVVGSDSGAIPELIGAGCGRLVDPQDPAAWAATLRELRDAPALREQLGTAARRLANARFTLAKHVTGLRAVYEDIDQPWR</sequence>
<dbReference type="KEGG" id="csa:Csal_0013"/>
<feature type="domain" description="Glycosyl transferase family 1" evidence="1">
    <location>
        <begin position="188"/>
        <end position="362"/>
    </location>
</feature>
<dbReference type="Pfam" id="PF13439">
    <property type="entry name" value="Glyco_transf_4"/>
    <property type="match status" value="1"/>
</dbReference>
<dbReference type="EMBL" id="CP000285">
    <property type="protein sequence ID" value="ABE57378.1"/>
    <property type="molecule type" value="Genomic_DNA"/>
</dbReference>
<evidence type="ECO:0000259" key="2">
    <source>
        <dbReference type="Pfam" id="PF13439"/>
    </source>
</evidence>
<dbReference type="HOGENOM" id="CLU_009583_0_4_6"/>
<dbReference type="CDD" id="cd03819">
    <property type="entry name" value="GT4_WavL-like"/>
    <property type="match status" value="1"/>
</dbReference>
<dbReference type="PANTHER" id="PTHR12526">
    <property type="entry name" value="GLYCOSYLTRANSFERASE"/>
    <property type="match status" value="1"/>
</dbReference>
<accession>Q1R1N0</accession>
<evidence type="ECO:0000259" key="1">
    <source>
        <dbReference type="Pfam" id="PF00534"/>
    </source>
</evidence>
<dbReference type="GO" id="GO:0016757">
    <property type="term" value="F:glycosyltransferase activity"/>
    <property type="evidence" value="ECO:0007669"/>
    <property type="project" value="InterPro"/>
</dbReference>
<feature type="domain" description="Glycosyltransferase subfamily 4-like N-terminal" evidence="2">
    <location>
        <begin position="24"/>
        <end position="178"/>
    </location>
</feature>
<keyword evidence="4" id="KW-1185">Reference proteome</keyword>
<reference evidence="3 4" key="1">
    <citation type="journal article" date="2011" name="Stand. Genomic Sci.">
        <title>Complete genome sequence of the halophilic and highly halotolerant Chromohalobacter salexigens type strain (1H11(T)).</title>
        <authorList>
            <person name="Copeland A."/>
            <person name="O'Connor K."/>
            <person name="Lucas S."/>
            <person name="Lapidus A."/>
            <person name="Berry K.W."/>
            <person name="Detter J.C."/>
            <person name="Del Rio T.G."/>
            <person name="Hammon N."/>
            <person name="Dalin E."/>
            <person name="Tice H."/>
            <person name="Pitluck S."/>
            <person name="Bruce D."/>
            <person name="Goodwin L."/>
            <person name="Han C."/>
            <person name="Tapia R."/>
            <person name="Saunders E."/>
            <person name="Schmutz J."/>
            <person name="Brettin T."/>
            <person name="Larimer F."/>
            <person name="Land M."/>
            <person name="Hauser L."/>
            <person name="Vargas C."/>
            <person name="Nieto J.J."/>
            <person name="Kyrpides N.C."/>
            <person name="Ivanova N."/>
            <person name="Goker M."/>
            <person name="Klenk H.P."/>
            <person name="Csonka L.N."/>
            <person name="Woyke T."/>
        </authorList>
    </citation>
    <scope>NUCLEOTIDE SEQUENCE [LARGE SCALE GENOMIC DNA]</scope>
    <source>
        <strain evidence="4">ATCC BAA-138 / DSM 3043 / CIP 106854 / NCIMB 13768 / 1H11</strain>
    </source>
</reference>
<keyword evidence="3" id="KW-0808">Transferase</keyword>
<dbReference type="GO" id="GO:1901135">
    <property type="term" value="P:carbohydrate derivative metabolic process"/>
    <property type="evidence" value="ECO:0007669"/>
    <property type="project" value="UniProtKB-ARBA"/>
</dbReference>
<dbReference type="Gene3D" id="3.40.50.2000">
    <property type="entry name" value="Glycogen Phosphorylase B"/>
    <property type="match status" value="2"/>
</dbReference>
<dbReference type="Proteomes" id="UP000000239">
    <property type="component" value="Chromosome"/>
</dbReference>